<dbReference type="AlphaFoldDB" id="A0A915JW53"/>
<dbReference type="InterPro" id="IPR014729">
    <property type="entry name" value="Rossmann-like_a/b/a_fold"/>
</dbReference>
<dbReference type="SUPFAM" id="SSF52374">
    <property type="entry name" value="Nucleotidylyl transferase"/>
    <property type="match status" value="1"/>
</dbReference>
<protein>
    <recommendedName>
        <fullName evidence="2">choline-phosphate cytidylyltransferase</fullName>
        <ecNumber evidence="2">2.7.7.15</ecNumber>
    </recommendedName>
</protein>
<feature type="compositionally biased region" description="Basic residues" evidence="3">
    <location>
        <begin position="1"/>
        <end position="10"/>
    </location>
</feature>
<dbReference type="EC" id="2.7.7.15" evidence="2"/>
<evidence type="ECO:0000256" key="2">
    <source>
        <dbReference type="ARBA" id="ARBA00026101"/>
    </source>
</evidence>
<comment type="pathway">
    <text evidence="1">Phospholipid metabolism; phosphatidylcholine biosynthesis; phosphatidylcholine from phosphocholine: step 1/2.</text>
</comment>
<evidence type="ECO:0000313" key="6">
    <source>
        <dbReference type="WBParaSite" id="nRc.2.0.1.t30259-RA"/>
    </source>
</evidence>
<evidence type="ECO:0000313" key="5">
    <source>
        <dbReference type="Proteomes" id="UP000887565"/>
    </source>
</evidence>
<dbReference type="NCBIfam" id="TIGR00125">
    <property type="entry name" value="cyt_tran_rel"/>
    <property type="match status" value="1"/>
</dbReference>
<feature type="compositionally biased region" description="Low complexity" evidence="3">
    <location>
        <begin position="39"/>
        <end position="50"/>
    </location>
</feature>
<dbReference type="GO" id="GO:0031210">
    <property type="term" value="F:phosphatidylcholine binding"/>
    <property type="evidence" value="ECO:0007669"/>
    <property type="project" value="TreeGrafter"/>
</dbReference>
<keyword evidence="5" id="KW-1185">Reference proteome</keyword>
<accession>A0A915JW53</accession>
<feature type="region of interest" description="Disordered" evidence="3">
    <location>
        <begin position="285"/>
        <end position="344"/>
    </location>
</feature>
<evidence type="ECO:0000259" key="4">
    <source>
        <dbReference type="Pfam" id="PF01467"/>
    </source>
</evidence>
<feature type="compositionally biased region" description="Polar residues" evidence="3">
    <location>
        <begin position="324"/>
        <end position="344"/>
    </location>
</feature>
<reference evidence="6" key="1">
    <citation type="submission" date="2022-11" db="UniProtKB">
        <authorList>
            <consortium name="WormBaseParasite"/>
        </authorList>
    </citation>
    <scope>IDENTIFICATION</scope>
</reference>
<evidence type="ECO:0000256" key="3">
    <source>
        <dbReference type="SAM" id="MobiDB-lite"/>
    </source>
</evidence>
<dbReference type="PANTHER" id="PTHR10739">
    <property type="entry name" value="CYTIDYLYLTRANSFERASE"/>
    <property type="match status" value="1"/>
</dbReference>
<feature type="domain" description="Cytidyltransferase-like" evidence="4">
    <location>
        <begin position="126"/>
        <end position="208"/>
    </location>
</feature>
<dbReference type="InterPro" id="IPR045049">
    <property type="entry name" value="Pcy1-like"/>
</dbReference>
<dbReference type="Proteomes" id="UP000887565">
    <property type="component" value="Unplaced"/>
</dbReference>
<sequence length="344" mass="38717">MPSSQRKRKSMASSVTSSSEEEKPKNGSSMAMNKSGGVTTRSSNSLSSRSTKSDHTKTYGSTNNQITINGVSTVSKSQNVQPALNEEALFFQDPRAVAIRNAVDYSKKISFEDAKAGRTSRPVRVYADGIYDLFHHGHALQLKQAKNAFPNVYLIVGVCGDKLTHKYKGKTVNIENERFEAVRHCRYVDEVYPDAPCDVVARIVKDYDNYVRRNLARGYSAKELNVGFFSEKKYKFQIKYDGIMERGKEIFHRWEEKSRDFVLNFLDMFNADNAMTLQRIRGMLSRSPSPMPISNSEDESSEGENFDDCVSNSTNNDCDVEIPEQNSQKMTGYEKSSVQNGTSS</sequence>
<organism evidence="5 6">
    <name type="scientific">Romanomermis culicivorax</name>
    <name type="common">Nematode worm</name>
    <dbReference type="NCBI Taxonomy" id="13658"/>
    <lineage>
        <taxon>Eukaryota</taxon>
        <taxon>Metazoa</taxon>
        <taxon>Ecdysozoa</taxon>
        <taxon>Nematoda</taxon>
        <taxon>Enoplea</taxon>
        <taxon>Dorylaimia</taxon>
        <taxon>Mermithida</taxon>
        <taxon>Mermithoidea</taxon>
        <taxon>Mermithidae</taxon>
        <taxon>Romanomermis</taxon>
    </lineage>
</organism>
<dbReference type="PANTHER" id="PTHR10739:SF13">
    <property type="entry name" value="CHOLINE-PHOSPHATE CYTIDYLYLTRANSFERASE"/>
    <property type="match status" value="1"/>
</dbReference>
<feature type="compositionally biased region" description="Acidic residues" evidence="3">
    <location>
        <begin position="296"/>
        <end position="307"/>
    </location>
</feature>
<dbReference type="GO" id="GO:0004105">
    <property type="term" value="F:choline-phosphate cytidylyltransferase activity"/>
    <property type="evidence" value="ECO:0007669"/>
    <property type="project" value="UniProtKB-EC"/>
</dbReference>
<feature type="region of interest" description="Disordered" evidence="3">
    <location>
        <begin position="1"/>
        <end position="64"/>
    </location>
</feature>
<feature type="compositionally biased region" description="Polar residues" evidence="3">
    <location>
        <begin position="26"/>
        <end position="38"/>
    </location>
</feature>
<dbReference type="InterPro" id="IPR004821">
    <property type="entry name" value="Cyt_trans-like"/>
</dbReference>
<dbReference type="Pfam" id="PF01467">
    <property type="entry name" value="CTP_transf_like"/>
    <property type="match status" value="1"/>
</dbReference>
<proteinExistence type="predicted"/>
<dbReference type="Gene3D" id="3.40.50.620">
    <property type="entry name" value="HUPs"/>
    <property type="match status" value="2"/>
</dbReference>
<name>A0A915JW53_ROMCU</name>
<evidence type="ECO:0000256" key="1">
    <source>
        <dbReference type="ARBA" id="ARBA00025706"/>
    </source>
</evidence>
<dbReference type="WBParaSite" id="nRc.2.0.1.t30259-RA">
    <property type="protein sequence ID" value="nRc.2.0.1.t30259-RA"/>
    <property type="gene ID" value="nRc.2.0.1.g30259"/>
</dbReference>